<evidence type="ECO:0000259" key="2">
    <source>
        <dbReference type="Pfam" id="PF07331"/>
    </source>
</evidence>
<reference evidence="3 4" key="1">
    <citation type="submission" date="2016-11" db="EMBL/GenBank/DDBJ databases">
        <authorList>
            <person name="Jaros S."/>
            <person name="Januszkiewicz K."/>
            <person name="Wedrychowicz H."/>
        </authorList>
    </citation>
    <scope>NUCLEOTIDE SEQUENCE [LARGE SCALE GENOMIC DNA]</scope>
    <source>
        <strain evidence="3 4">DSM 29431</strain>
    </source>
</reference>
<dbReference type="RefSeq" id="WP_072776121.1">
    <property type="nucleotide sequence ID" value="NZ_FQXC01000001.1"/>
</dbReference>
<proteinExistence type="predicted"/>
<dbReference type="Proteomes" id="UP000184221">
    <property type="component" value="Unassembled WGS sequence"/>
</dbReference>
<gene>
    <name evidence="3" type="ORF">SAMN05443551_0731</name>
</gene>
<feature type="transmembrane region" description="Helical" evidence="1">
    <location>
        <begin position="98"/>
        <end position="123"/>
    </location>
</feature>
<sequence length="180" mass="18728">MPEDTAAFRGEDESAGEASPALDLIASGFLFALGLFFAALSLALPVPGGLVSAPGLLPFVVSASLAVMAIVLGLSAWRRRVFVAPLQVEIDSEIARRIAAAGAVAVYLAALQTLSLEGFVAILGRQIPIGGFEPATIVFLTALLRLFWTDRLAAVVTVSVGWTLCLSFAFRGLFGVPLPG</sequence>
<evidence type="ECO:0000313" key="4">
    <source>
        <dbReference type="Proteomes" id="UP000184221"/>
    </source>
</evidence>
<evidence type="ECO:0000313" key="3">
    <source>
        <dbReference type="EMBL" id="SHG83284.1"/>
    </source>
</evidence>
<keyword evidence="1" id="KW-0472">Membrane</keyword>
<feature type="domain" description="DUF1468" evidence="2">
    <location>
        <begin position="25"/>
        <end position="179"/>
    </location>
</feature>
<evidence type="ECO:0000256" key="1">
    <source>
        <dbReference type="SAM" id="Phobius"/>
    </source>
</evidence>
<dbReference type="STRING" id="996342.SAMN05443551_0731"/>
<dbReference type="AlphaFoldDB" id="A0A1M5N149"/>
<feature type="transmembrane region" description="Helical" evidence="1">
    <location>
        <begin position="129"/>
        <end position="148"/>
    </location>
</feature>
<feature type="transmembrane region" description="Helical" evidence="1">
    <location>
        <begin position="56"/>
        <end position="77"/>
    </location>
</feature>
<feature type="transmembrane region" description="Helical" evidence="1">
    <location>
        <begin position="155"/>
        <end position="174"/>
    </location>
</feature>
<protein>
    <submittedName>
        <fullName evidence="3">Tripartite tricarboxylate transporter TctB family protein</fullName>
    </submittedName>
</protein>
<name>A0A1M5N149_9RHOB</name>
<feature type="transmembrane region" description="Helical" evidence="1">
    <location>
        <begin position="21"/>
        <end position="44"/>
    </location>
</feature>
<dbReference type="EMBL" id="FQXC01000001">
    <property type="protein sequence ID" value="SHG83284.1"/>
    <property type="molecule type" value="Genomic_DNA"/>
</dbReference>
<dbReference type="OrthoDB" id="7854802at2"/>
<keyword evidence="1" id="KW-0812">Transmembrane</keyword>
<organism evidence="3 4">
    <name type="scientific">Marivita hallyeonensis</name>
    <dbReference type="NCBI Taxonomy" id="996342"/>
    <lineage>
        <taxon>Bacteria</taxon>
        <taxon>Pseudomonadati</taxon>
        <taxon>Pseudomonadota</taxon>
        <taxon>Alphaproteobacteria</taxon>
        <taxon>Rhodobacterales</taxon>
        <taxon>Roseobacteraceae</taxon>
        <taxon>Marivita</taxon>
    </lineage>
</organism>
<dbReference type="Pfam" id="PF07331">
    <property type="entry name" value="TctB"/>
    <property type="match status" value="1"/>
</dbReference>
<dbReference type="InterPro" id="IPR009936">
    <property type="entry name" value="DUF1468"/>
</dbReference>
<keyword evidence="1" id="KW-1133">Transmembrane helix</keyword>
<accession>A0A1M5N149</accession>
<keyword evidence="4" id="KW-1185">Reference proteome</keyword>